<evidence type="ECO:0000313" key="4">
    <source>
        <dbReference type="EMBL" id="KAA1420540.1"/>
    </source>
</evidence>
<protein>
    <submittedName>
        <fullName evidence="4">DNA-protecting protein DprA</fullName>
    </submittedName>
</protein>
<comment type="similarity">
    <text evidence="1">Belongs to the DprA/Smf family.</text>
</comment>
<dbReference type="Gene3D" id="1.10.10.10">
    <property type="entry name" value="Winged helix-like DNA-binding domain superfamily/Winged helix DNA-binding domain"/>
    <property type="match status" value="1"/>
</dbReference>
<dbReference type="Proteomes" id="UP000307768">
    <property type="component" value="Unassembled WGS sequence"/>
</dbReference>
<feature type="compositionally biased region" description="Basic and acidic residues" evidence="2">
    <location>
        <begin position="1"/>
        <end position="10"/>
    </location>
</feature>
<dbReference type="RefSeq" id="WP_149770709.1">
    <property type="nucleotide sequence ID" value="NZ_VDFQ02000005.1"/>
</dbReference>
<dbReference type="NCBIfam" id="TIGR00732">
    <property type="entry name" value="dprA"/>
    <property type="match status" value="1"/>
</dbReference>
<dbReference type="PANTHER" id="PTHR43022:SF1">
    <property type="entry name" value="PROTEIN SMF"/>
    <property type="match status" value="1"/>
</dbReference>
<evidence type="ECO:0000256" key="2">
    <source>
        <dbReference type="SAM" id="MobiDB-lite"/>
    </source>
</evidence>
<evidence type="ECO:0000259" key="3">
    <source>
        <dbReference type="Pfam" id="PF02481"/>
    </source>
</evidence>
<feature type="region of interest" description="Disordered" evidence="2">
    <location>
        <begin position="1"/>
        <end position="28"/>
    </location>
</feature>
<accession>A0A5Q6RRA7</accession>
<dbReference type="AlphaFoldDB" id="A0A5Q6RRA7"/>
<feature type="domain" description="Smf/DprA SLOG" evidence="3">
    <location>
        <begin position="101"/>
        <end position="319"/>
    </location>
</feature>
<dbReference type="EMBL" id="VDFQ02000005">
    <property type="protein sequence ID" value="KAA1420540.1"/>
    <property type="molecule type" value="Genomic_DNA"/>
</dbReference>
<dbReference type="Pfam" id="PF02481">
    <property type="entry name" value="DNA_processg_A"/>
    <property type="match status" value="1"/>
</dbReference>
<evidence type="ECO:0000256" key="1">
    <source>
        <dbReference type="ARBA" id="ARBA00006525"/>
    </source>
</evidence>
<evidence type="ECO:0000313" key="5">
    <source>
        <dbReference type="Proteomes" id="UP000307768"/>
    </source>
</evidence>
<dbReference type="GO" id="GO:0009294">
    <property type="term" value="P:DNA-mediated transformation"/>
    <property type="evidence" value="ECO:0007669"/>
    <property type="project" value="InterPro"/>
</dbReference>
<gene>
    <name evidence="4" type="primary">dprA</name>
    <name evidence="4" type="ORF">FE697_016435</name>
</gene>
<organism evidence="4 5">
    <name type="scientific">Mumia zhuanghuii</name>
    <dbReference type="NCBI Taxonomy" id="2585211"/>
    <lineage>
        <taxon>Bacteria</taxon>
        <taxon>Bacillati</taxon>
        <taxon>Actinomycetota</taxon>
        <taxon>Actinomycetes</taxon>
        <taxon>Propionibacteriales</taxon>
        <taxon>Nocardioidaceae</taxon>
        <taxon>Mumia</taxon>
    </lineage>
</organism>
<dbReference type="InterPro" id="IPR057666">
    <property type="entry name" value="DrpA_SLOG"/>
</dbReference>
<proteinExistence type="inferred from homology"/>
<dbReference type="Gene3D" id="3.40.50.450">
    <property type="match status" value="1"/>
</dbReference>
<dbReference type="OrthoDB" id="9785707at2"/>
<dbReference type="InterPro" id="IPR036388">
    <property type="entry name" value="WH-like_DNA-bd_sf"/>
</dbReference>
<dbReference type="InterPro" id="IPR003488">
    <property type="entry name" value="DprA"/>
</dbReference>
<reference evidence="4 5" key="1">
    <citation type="submission" date="2019-09" db="EMBL/GenBank/DDBJ databases">
        <title>Mumia zhuanghuii sp. nov. isolated from the intestinal contents of plateau pika (Ochotona curzoniae) in the Qinghai-Tibet plateau of China.</title>
        <authorList>
            <person name="Tian Z."/>
        </authorList>
    </citation>
    <scope>NUCLEOTIDE SEQUENCE [LARGE SCALE GENOMIC DNA]</scope>
    <source>
        <strain evidence="5">350</strain>
    </source>
</reference>
<dbReference type="SUPFAM" id="SSF102405">
    <property type="entry name" value="MCP/YpsA-like"/>
    <property type="match status" value="1"/>
</dbReference>
<comment type="caution">
    <text evidence="4">The sequence shown here is derived from an EMBL/GenBank/DDBJ whole genome shotgun (WGS) entry which is preliminary data.</text>
</comment>
<sequence>MTGKDAREEGLPGGEETVTSTTSRARREERRARLTLSLVAEPGDPRLAVALDGRAPVDLVRAVIDGEPDVPEGWRARAAGVDARLQAAVSAAHACGARWVCPGDAAWPAPLDDLDLVGTVAGVAGRPLGLWVRGKGQLDARTARSVAVVGARDATTYGCDVAGDLAADLVDGGATVVSGAAFGIDAAAHRGALALAGTTVAVLACGVDVDYPRAHAGLLHSIAETGLVVSEHPPGSTPTRGRFLTRNRVIAALAQGTVVVEAARRSGALNTLGWANELGRLTMAVPGPVTNQSAVGVHQAIRQGRAVLVTNGAEVLEDVDDLGERDATPPPAPATAWDALPPSSRAVIEVLPAAGPRTTAEIIWHCGLRSDDVEAALVDLEAEGFVRASAQGWHLLRRADLSARADGGGARGTDGEPR</sequence>
<dbReference type="PANTHER" id="PTHR43022">
    <property type="entry name" value="PROTEIN SMF"/>
    <property type="match status" value="1"/>
</dbReference>
<name>A0A5Q6RRA7_9ACTN</name>